<evidence type="ECO:0000313" key="1">
    <source>
        <dbReference type="EMBL" id="EEV20654.1"/>
    </source>
</evidence>
<dbReference type="AlphaFoldDB" id="C8PP82"/>
<accession>C8PP82</accession>
<dbReference type="STRING" id="596324.TREVI0001_1825"/>
<evidence type="ECO:0000313" key="2">
    <source>
        <dbReference type="Proteomes" id="UP000004509"/>
    </source>
</evidence>
<comment type="caution">
    <text evidence="1">The sequence shown here is derived from an EMBL/GenBank/DDBJ whole genome shotgun (WGS) entry which is preliminary data.</text>
</comment>
<organism evidence="1 2">
    <name type="scientific">Treponema vincentii ATCC 35580</name>
    <dbReference type="NCBI Taxonomy" id="596324"/>
    <lineage>
        <taxon>Bacteria</taxon>
        <taxon>Pseudomonadati</taxon>
        <taxon>Spirochaetota</taxon>
        <taxon>Spirochaetia</taxon>
        <taxon>Spirochaetales</taxon>
        <taxon>Treponemataceae</taxon>
        <taxon>Treponema</taxon>
    </lineage>
</organism>
<dbReference type="EMBL" id="ACYH01000027">
    <property type="protein sequence ID" value="EEV20654.1"/>
    <property type="molecule type" value="Genomic_DNA"/>
</dbReference>
<sequence length="39" mass="4506">MIKSASHTNIERVYAIYLCLTRTARSERALIADRSEQTH</sequence>
<gene>
    <name evidence="1" type="ORF">TREVI0001_1825</name>
</gene>
<protein>
    <submittedName>
        <fullName evidence="1">Uncharacterized protein</fullName>
    </submittedName>
</protein>
<name>C8PP82_9SPIR</name>
<reference evidence="1 2" key="1">
    <citation type="submission" date="2009-07" db="EMBL/GenBank/DDBJ databases">
        <authorList>
            <person name="Madupu R."/>
            <person name="Sebastian Y."/>
            <person name="Durkin A.S."/>
            <person name="Torralba M."/>
            <person name="Methe B."/>
            <person name="Sutton G.G."/>
            <person name="Strausberg R.L."/>
            <person name="Nelson K.E."/>
        </authorList>
    </citation>
    <scope>NUCLEOTIDE SEQUENCE [LARGE SCALE GENOMIC DNA]</scope>
    <source>
        <strain evidence="1 2">ATCC 35580</strain>
    </source>
</reference>
<dbReference type="Proteomes" id="UP000004509">
    <property type="component" value="Unassembled WGS sequence"/>
</dbReference>
<proteinExistence type="predicted"/>